<keyword evidence="1" id="KW-0812">Transmembrane</keyword>
<organism evidence="2">
    <name type="scientific">Schistocephalus solidus</name>
    <name type="common">Tapeworm</name>
    <dbReference type="NCBI Taxonomy" id="70667"/>
    <lineage>
        <taxon>Eukaryota</taxon>
        <taxon>Metazoa</taxon>
        <taxon>Spiralia</taxon>
        <taxon>Lophotrochozoa</taxon>
        <taxon>Platyhelminthes</taxon>
        <taxon>Cestoda</taxon>
        <taxon>Eucestoda</taxon>
        <taxon>Diphyllobothriidea</taxon>
        <taxon>Diphyllobothriidae</taxon>
        <taxon>Schistocephalus</taxon>
    </lineage>
</organism>
<accession>A0A0V0JBX7</accession>
<reference evidence="2" key="1">
    <citation type="submission" date="2016-01" db="EMBL/GenBank/DDBJ databases">
        <title>Reference transcriptome for the parasite Schistocephalus solidus: insights into the molecular evolution of parasitism.</title>
        <authorList>
            <person name="Hebert F.O."/>
            <person name="Grambauer S."/>
            <person name="Barber I."/>
            <person name="Landry C.R."/>
            <person name="Aubin-Horth N."/>
        </authorList>
    </citation>
    <scope>NUCLEOTIDE SEQUENCE</scope>
</reference>
<gene>
    <name evidence="2" type="ORF">TR152060</name>
</gene>
<keyword evidence="1" id="KW-0472">Membrane</keyword>
<evidence type="ECO:0000256" key="1">
    <source>
        <dbReference type="SAM" id="Phobius"/>
    </source>
</evidence>
<name>A0A0V0JBX7_SCHSO</name>
<feature type="non-terminal residue" evidence="2">
    <location>
        <position position="1"/>
    </location>
</feature>
<keyword evidence="1" id="KW-1133">Transmembrane helix</keyword>
<dbReference type="EMBL" id="GEEE01000038">
    <property type="protein sequence ID" value="JAP63187.1"/>
    <property type="molecule type" value="Transcribed_RNA"/>
</dbReference>
<evidence type="ECO:0000313" key="2">
    <source>
        <dbReference type="EMBL" id="JAP63187.1"/>
    </source>
</evidence>
<sequence length="228" mass="26406">LDNRIAIFRSRTISWADHISFNRIRLHRHYLFCVPKTKSVRFCNFCIQNLMTTSSDFEILYQSFWYFISISLFLITVGIVFLICGALESSKNYPNVGHLGVAAVGISFLISGFYLLFVAFYRNHLVKVLTTKGNKLHKIPPGAKTSKNLPRERIKLNKQSSFISRNLQDDRLKRQRIPAPMPSCSTTVNVEQTGFSHYPKAQETRFPIPVPRSYKYRNFSPNIFRDTD</sequence>
<protein>
    <submittedName>
        <fullName evidence="2">Uncharacterized protein</fullName>
    </submittedName>
</protein>
<dbReference type="AlphaFoldDB" id="A0A0V0JBX7"/>
<feature type="transmembrane region" description="Helical" evidence="1">
    <location>
        <begin position="99"/>
        <end position="121"/>
    </location>
</feature>
<proteinExistence type="predicted"/>
<feature type="transmembrane region" description="Helical" evidence="1">
    <location>
        <begin position="64"/>
        <end position="87"/>
    </location>
</feature>